<evidence type="ECO:0000256" key="1">
    <source>
        <dbReference type="SAM" id="MobiDB-lite"/>
    </source>
</evidence>
<organism evidence="2 3">
    <name type="scientific">Ataeniobius toweri</name>
    <dbReference type="NCBI Taxonomy" id="208326"/>
    <lineage>
        <taxon>Eukaryota</taxon>
        <taxon>Metazoa</taxon>
        <taxon>Chordata</taxon>
        <taxon>Craniata</taxon>
        <taxon>Vertebrata</taxon>
        <taxon>Euteleostomi</taxon>
        <taxon>Actinopterygii</taxon>
        <taxon>Neopterygii</taxon>
        <taxon>Teleostei</taxon>
        <taxon>Neoteleostei</taxon>
        <taxon>Acanthomorphata</taxon>
        <taxon>Ovalentaria</taxon>
        <taxon>Atherinomorphae</taxon>
        <taxon>Cyprinodontiformes</taxon>
        <taxon>Goodeidae</taxon>
        <taxon>Ataeniobius</taxon>
    </lineage>
</organism>
<protein>
    <submittedName>
        <fullName evidence="2">Uncharacterized protein</fullName>
    </submittedName>
</protein>
<gene>
    <name evidence="2" type="ORF">ATANTOWER_030053</name>
</gene>
<feature type="region of interest" description="Disordered" evidence="1">
    <location>
        <begin position="94"/>
        <end position="116"/>
    </location>
</feature>
<evidence type="ECO:0000313" key="3">
    <source>
        <dbReference type="Proteomes" id="UP001345963"/>
    </source>
</evidence>
<proteinExistence type="predicted"/>
<dbReference type="Proteomes" id="UP001345963">
    <property type="component" value="Unassembled WGS sequence"/>
</dbReference>
<sequence length="116" mass="12943">MHFFPERVSSFCRFELNAKTASAGCMYASRMMGYSHSGGSEEKATVIHKLQFPILHGGSDLCSPKKAQKWPVYMSSSPPCLCSQRGRFFRATHSTHRWNGATSPTTRTSCKHANQP</sequence>
<dbReference type="EMBL" id="JAHUTI010037455">
    <property type="protein sequence ID" value="MED6243920.1"/>
    <property type="molecule type" value="Genomic_DNA"/>
</dbReference>
<accession>A0ABU7B1C9</accession>
<evidence type="ECO:0000313" key="2">
    <source>
        <dbReference type="EMBL" id="MED6243920.1"/>
    </source>
</evidence>
<name>A0ABU7B1C9_9TELE</name>
<feature type="compositionally biased region" description="Polar residues" evidence="1">
    <location>
        <begin position="100"/>
        <end position="116"/>
    </location>
</feature>
<comment type="caution">
    <text evidence="2">The sequence shown here is derived from an EMBL/GenBank/DDBJ whole genome shotgun (WGS) entry which is preliminary data.</text>
</comment>
<keyword evidence="3" id="KW-1185">Reference proteome</keyword>
<reference evidence="2 3" key="1">
    <citation type="submission" date="2021-07" db="EMBL/GenBank/DDBJ databases">
        <authorList>
            <person name="Palmer J.M."/>
        </authorList>
    </citation>
    <scope>NUCLEOTIDE SEQUENCE [LARGE SCALE GENOMIC DNA]</scope>
    <source>
        <strain evidence="2 3">AT_MEX2019</strain>
        <tissue evidence="2">Muscle</tissue>
    </source>
</reference>